<dbReference type="CDD" id="cd02440">
    <property type="entry name" value="AdoMet_MTases"/>
    <property type="match status" value="1"/>
</dbReference>
<dbReference type="GO" id="GO:0102082">
    <property type="term" value="F:demethylrebeccamycin--D-glucose O-methyltransferase activity"/>
    <property type="evidence" value="ECO:0007669"/>
    <property type="project" value="UniProtKB-EC"/>
</dbReference>
<feature type="domain" description="Methyltransferase" evidence="1">
    <location>
        <begin position="61"/>
        <end position="157"/>
    </location>
</feature>
<dbReference type="SUPFAM" id="SSF53335">
    <property type="entry name" value="S-adenosyl-L-methionine-dependent methyltransferases"/>
    <property type="match status" value="1"/>
</dbReference>
<dbReference type="GO" id="GO:0032259">
    <property type="term" value="P:methylation"/>
    <property type="evidence" value="ECO:0007669"/>
    <property type="project" value="UniProtKB-KW"/>
</dbReference>
<dbReference type="PANTHER" id="PTHR42912">
    <property type="entry name" value="METHYLTRANSFERASE"/>
    <property type="match status" value="1"/>
</dbReference>
<dbReference type="STRING" id="1387353.BSF38_04747"/>
<dbReference type="EMBL" id="CP019082">
    <property type="protein sequence ID" value="APW63184.1"/>
    <property type="molecule type" value="Genomic_DNA"/>
</dbReference>
<keyword evidence="3" id="KW-1185">Reference proteome</keyword>
<dbReference type="EC" id="2.1.1.164" evidence="2"/>
<evidence type="ECO:0000313" key="2">
    <source>
        <dbReference type="EMBL" id="APW63184.1"/>
    </source>
</evidence>
<dbReference type="InterPro" id="IPR041698">
    <property type="entry name" value="Methyltransf_25"/>
</dbReference>
<dbReference type="RefSeq" id="WP_076349570.1">
    <property type="nucleotide sequence ID" value="NZ_CP019082.1"/>
</dbReference>
<dbReference type="InterPro" id="IPR029063">
    <property type="entry name" value="SAM-dependent_MTases_sf"/>
</dbReference>
<sequence>MNARRPPPSWRLPEGVNPPLWEYLNTPRLAAEEDAYFAGHPLFDADARAVDERFQTPGRLIDLGCGAGRHAVRFASRGFDVVAVDLSQTMLDIARRKAEQAGDRLLAVQANLCDLGCFPDAGFDYALSMFSTLGMIRGRDARRRALREAFRILRPGGRIALHAHNLWLNLRDPQGRKWLFGQARRWIASGGELGDRRMTYRGIPGMEVHLYRWRELTSDLRAAGFVIDEAVPLDEVTAQPIARPRLLPGLRAGGWFVFAHRPGEGA</sequence>
<dbReference type="InterPro" id="IPR050508">
    <property type="entry name" value="Methyltransf_Superfamily"/>
</dbReference>
<evidence type="ECO:0000259" key="1">
    <source>
        <dbReference type="Pfam" id="PF13649"/>
    </source>
</evidence>
<dbReference type="KEGG" id="pbor:BSF38_04747"/>
<keyword evidence="2" id="KW-0808">Transferase</keyword>
<protein>
    <submittedName>
        <fullName evidence="2">Demethylrebeccamycin-D-glucose O-methyltransferase</fullName>
        <ecNumber evidence="2">2.1.1.164</ecNumber>
    </submittedName>
</protein>
<evidence type="ECO:0000313" key="3">
    <source>
        <dbReference type="Proteomes" id="UP000186309"/>
    </source>
</evidence>
<name>A0A1U7CW63_9BACT</name>
<dbReference type="AlphaFoldDB" id="A0A1U7CW63"/>
<dbReference type="Proteomes" id="UP000186309">
    <property type="component" value="Chromosome"/>
</dbReference>
<reference evidence="3" key="1">
    <citation type="submission" date="2016-12" db="EMBL/GenBank/DDBJ databases">
        <title>Comparative genomics of four Isosphaeraceae planctomycetes: a common pool of plasmids and glycoside hydrolase genes.</title>
        <authorList>
            <person name="Ivanova A."/>
        </authorList>
    </citation>
    <scope>NUCLEOTIDE SEQUENCE [LARGE SCALE GENOMIC DNA]</scope>
    <source>
        <strain evidence="3">PX4</strain>
    </source>
</reference>
<dbReference type="Gene3D" id="3.40.50.150">
    <property type="entry name" value="Vaccinia Virus protein VP39"/>
    <property type="match status" value="1"/>
</dbReference>
<proteinExistence type="predicted"/>
<dbReference type="Pfam" id="PF13649">
    <property type="entry name" value="Methyltransf_25"/>
    <property type="match status" value="1"/>
</dbReference>
<keyword evidence="2" id="KW-0489">Methyltransferase</keyword>
<organism evidence="2 3">
    <name type="scientific">Paludisphaera borealis</name>
    <dbReference type="NCBI Taxonomy" id="1387353"/>
    <lineage>
        <taxon>Bacteria</taxon>
        <taxon>Pseudomonadati</taxon>
        <taxon>Planctomycetota</taxon>
        <taxon>Planctomycetia</taxon>
        <taxon>Isosphaerales</taxon>
        <taxon>Isosphaeraceae</taxon>
        <taxon>Paludisphaera</taxon>
    </lineage>
</organism>
<dbReference type="OrthoDB" id="9804312at2"/>
<accession>A0A1U7CW63</accession>
<gene>
    <name evidence="2" type="primary">rebM_7</name>
    <name evidence="2" type="ORF">BSF38_04747</name>
</gene>